<evidence type="ECO:0000313" key="2">
    <source>
        <dbReference type="EMBL" id="ADJ45333.1"/>
    </source>
</evidence>
<dbReference type="eggNOG" id="COG5516">
    <property type="taxonomic scope" value="Bacteria"/>
</dbReference>
<dbReference type="PATRIC" id="fig|749927.5.peg.3664"/>
<dbReference type="SUPFAM" id="SSF160904">
    <property type="entry name" value="Jann2411-like"/>
    <property type="match status" value="1"/>
</dbReference>
<proteinExistence type="predicted"/>
<dbReference type="Pfam" id="PF11706">
    <property type="entry name" value="zf-CGNR"/>
    <property type="match status" value="1"/>
</dbReference>
<evidence type="ECO:0000259" key="1">
    <source>
        <dbReference type="Pfam" id="PF11706"/>
    </source>
</evidence>
<dbReference type="Proteomes" id="UP000000328">
    <property type="component" value="Chromosome"/>
</dbReference>
<dbReference type="AlphaFoldDB" id="A0A0H3D5E9"/>
<gene>
    <name evidence="2" type="ordered locus">AMED_3547</name>
</gene>
<dbReference type="HOGENOM" id="CLU_087298_0_0_11"/>
<dbReference type="KEGG" id="amd:AMED_3547"/>
<dbReference type="RefSeq" id="WP_013225405.1">
    <property type="nucleotide sequence ID" value="NC_014318.1"/>
</dbReference>
<organism evidence="2 3">
    <name type="scientific">Amycolatopsis mediterranei (strain U-32)</name>
    <dbReference type="NCBI Taxonomy" id="749927"/>
    <lineage>
        <taxon>Bacteria</taxon>
        <taxon>Bacillati</taxon>
        <taxon>Actinomycetota</taxon>
        <taxon>Actinomycetes</taxon>
        <taxon>Pseudonocardiales</taxon>
        <taxon>Pseudonocardiaceae</taxon>
        <taxon>Amycolatopsis</taxon>
    </lineage>
</organism>
<reference evidence="2 3" key="1">
    <citation type="journal article" date="2010" name="Cell Res.">
        <title>Complete genome sequence of the rifamycin SV-producing Amycolatopsis mediterranei U32 revealed its genetic characteristics in phylogeny and metabolism.</title>
        <authorList>
            <person name="Zhao W."/>
            <person name="Zhong Y."/>
            <person name="Yuan H."/>
            <person name="Wang J."/>
            <person name="Zheng H."/>
            <person name="Wang Y."/>
            <person name="Cen X."/>
            <person name="Xu F."/>
            <person name="Bai J."/>
            <person name="Han X."/>
            <person name="Lu G."/>
            <person name="Zhu Y."/>
            <person name="Shao Z."/>
            <person name="Yan H."/>
            <person name="Li C."/>
            <person name="Peng N."/>
            <person name="Zhang Z."/>
            <person name="Zhang Y."/>
            <person name="Lin W."/>
            <person name="Fan Y."/>
            <person name="Qin Z."/>
            <person name="Hu Y."/>
            <person name="Zhu B."/>
            <person name="Wang S."/>
            <person name="Ding X."/>
            <person name="Zhao G.P."/>
        </authorList>
    </citation>
    <scope>NUCLEOTIDE SEQUENCE [LARGE SCALE GENOMIC DNA]</scope>
    <source>
        <strain evidence="3">U-32</strain>
    </source>
</reference>
<feature type="domain" description="Zinc finger CGNR" evidence="1">
    <location>
        <begin position="143"/>
        <end position="186"/>
    </location>
</feature>
<dbReference type="Gene3D" id="1.10.3300.10">
    <property type="entry name" value="Jann2411-like domain"/>
    <property type="match status" value="1"/>
</dbReference>
<dbReference type="InterPro" id="IPR010852">
    <property type="entry name" value="ABATE"/>
</dbReference>
<sequence>MTWLATARYDLQPAPATLGLVHDLLNTRSAGRPRQPDLLADVTSAQRWAGEALAAWTEETGQGVPLVRLGEEDLDPLRDLRVDLHQHLAGTAEHVPEHQAGVVLRLDPDGRVRPEPRGSGRRALASLTLIAIADAQAAGTWRRLKVCRNSRCAAAFFDRSRNNSGTWHDVRTCGNPANLRAYRARQRAENS</sequence>
<name>A0A0H3D5E9_AMYMU</name>
<dbReference type="OrthoDB" id="123307at2"/>
<accession>A0A0H3D5E9</accession>
<evidence type="ECO:0000313" key="3">
    <source>
        <dbReference type="Proteomes" id="UP000000328"/>
    </source>
</evidence>
<dbReference type="PANTHER" id="PTHR35525">
    <property type="entry name" value="BLL6575 PROTEIN"/>
    <property type="match status" value="1"/>
</dbReference>
<dbReference type="GeneID" id="92871301"/>
<protein>
    <recommendedName>
        <fullName evidence="1">Zinc finger CGNR domain-containing protein</fullName>
    </recommendedName>
</protein>
<dbReference type="InterPro" id="IPR021005">
    <property type="entry name" value="Znf_CGNR"/>
</dbReference>
<dbReference type="InterPro" id="IPR023286">
    <property type="entry name" value="ABATE_dom_sf"/>
</dbReference>
<dbReference type="PANTHER" id="PTHR35525:SF3">
    <property type="entry name" value="BLL6575 PROTEIN"/>
    <property type="match status" value="1"/>
</dbReference>
<dbReference type="EMBL" id="CP002000">
    <property type="protein sequence ID" value="ADJ45333.1"/>
    <property type="molecule type" value="Genomic_DNA"/>
</dbReference>